<evidence type="ECO:0000313" key="17">
    <source>
        <dbReference type="Proteomes" id="UP000198356"/>
    </source>
</evidence>
<evidence type="ECO:0000256" key="7">
    <source>
        <dbReference type="ARBA" id="ARBA00023157"/>
    </source>
</evidence>
<dbReference type="OrthoDB" id="9812811at2"/>
<dbReference type="GO" id="GO:0034599">
    <property type="term" value="P:cellular response to oxidative stress"/>
    <property type="evidence" value="ECO:0007669"/>
    <property type="project" value="TreeGrafter"/>
</dbReference>
<evidence type="ECO:0000256" key="2">
    <source>
        <dbReference type="ARBA" id="ARBA00011245"/>
    </source>
</evidence>
<dbReference type="AlphaFoldDB" id="A0A239D4N6"/>
<feature type="signal peptide" evidence="14">
    <location>
        <begin position="1"/>
        <end position="25"/>
    </location>
</feature>
<dbReference type="InterPro" id="IPR000866">
    <property type="entry name" value="AhpC/TSA"/>
</dbReference>
<dbReference type="EMBL" id="FZOU01000001">
    <property type="protein sequence ID" value="SNS26794.1"/>
    <property type="molecule type" value="Genomic_DNA"/>
</dbReference>
<keyword evidence="7" id="KW-1015">Disulfide bond</keyword>
<protein>
    <recommendedName>
        <fullName evidence="3">thioredoxin-dependent peroxiredoxin</fullName>
        <ecNumber evidence="3">1.11.1.24</ecNumber>
    </recommendedName>
    <alternativeName>
        <fullName evidence="9">Thioredoxin peroxidase</fullName>
    </alternativeName>
    <alternativeName>
        <fullName evidence="11">Thioredoxin-dependent peroxiredoxin Bcp</fullName>
    </alternativeName>
</protein>
<dbReference type="Gene3D" id="3.40.30.10">
    <property type="entry name" value="Glutaredoxin"/>
    <property type="match status" value="1"/>
</dbReference>
<gene>
    <name evidence="16" type="ORF">SAMN05421770_101265</name>
</gene>
<reference evidence="16 17" key="1">
    <citation type="submission" date="2017-06" db="EMBL/GenBank/DDBJ databases">
        <authorList>
            <person name="Kim H.J."/>
            <person name="Triplett B.A."/>
        </authorList>
    </citation>
    <scope>NUCLEOTIDE SEQUENCE [LARGE SCALE GENOMIC DNA]</scope>
    <source>
        <strain evidence="16 17">DSM 18704</strain>
    </source>
</reference>
<dbReference type="GO" id="GO:0008379">
    <property type="term" value="F:thioredoxin peroxidase activity"/>
    <property type="evidence" value="ECO:0007669"/>
    <property type="project" value="TreeGrafter"/>
</dbReference>
<evidence type="ECO:0000256" key="9">
    <source>
        <dbReference type="ARBA" id="ARBA00032824"/>
    </source>
</evidence>
<keyword evidence="17" id="KW-1185">Reference proteome</keyword>
<name>A0A239D4N6_9BACT</name>
<feature type="active site" description="Cysteine sulfenic acid (-SOH) intermediate; for peroxidase activity" evidence="13">
    <location>
        <position position="76"/>
    </location>
</feature>
<evidence type="ECO:0000256" key="1">
    <source>
        <dbReference type="ARBA" id="ARBA00003330"/>
    </source>
</evidence>
<keyword evidence="4" id="KW-0575">Peroxidase</keyword>
<evidence type="ECO:0000256" key="13">
    <source>
        <dbReference type="PIRSR" id="PIRSR000239-1"/>
    </source>
</evidence>
<keyword evidence="5" id="KW-0049">Antioxidant</keyword>
<dbReference type="InterPro" id="IPR050924">
    <property type="entry name" value="Peroxiredoxin_BCP/PrxQ"/>
</dbReference>
<comment type="catalytic activity">
    <reaction evidence="12">
        <text>a hydroperoxide + [thioredoxin]-dithiol = an alcohol + [thioredoxin]-disulfide + H2O</text>
        <dbReference type="Rhea" id="RHEA:62620"/>
        <dbReference type="Rhea" id="RHEA-COMP:10698"/>
        <dbReference type="Rhea" id="RHEA-COMP:10700"/>
        <dbReference type="ChEBI" id="CHEBI:15377"/>
        <dbReference type="ChEBI" id="CHEBI:29950"/>
        <dbReference type="ChEBI" id="CHEBI:30879"/>
        <dbReference type="ChEBI" id="CHEBI:35924"/>
        <dbReference type="ChEBI" id="CHEBI:50058"/>
        <dbReference type="EC" id="1.11.1.24"/>
    </reaction>
</comment>
<evidence type="ECO:0000256" key="11">
    <source>
        <dbReference type="ARBA" id="ARBA00042639"/>
    </source>
</evidence>
<evidence type="ECO:0000256" key="8">
    <source>
        <dbReference type="ARBA" id="ARBA00023284"/>
    </source>
</evidence>
<dbReference type="InterPro" id="IPR024706">
    <property type="entry name" value="Peroxiredoxin_AhpC-typ"/>
</dbReference>
<dbReference type="SUPFAM" id="SSF52833">
    <property type="entry name" value="Thioredoxin-like"/>
    <property type="match status" value="1"/>
</dbReference>
<dbReference type="CDD" id="cd03017">
    <property type="entry name" value="PRX_BCP"/>
    <property type="match status" value="1"/>
</dbReference>
<sequence length="189" mass="20206">MRKGWMAAAIVAIGVAAGAGMKAHAAAAADATPLAPGTAAPNFSLPSQEEKPVSLKDYKGKFVVLYFYPKDMTSGCTMEAHNFQRDLPKYDALNAVVLGVSLDTVESHKTFCSKDSLTFKLLADPDHKVIDAYGVPVSTRTTPDGKSMSFAKRDTFLISPDGKVIKTWEVKDIASHSDEILAAITAAKK</sequence>
<keyword evidence="8" id="KW-0676">Redox-active center</keyword>
<evidence type="ECO:0000256" key="12">
    <source>
        <dbReference type="ARBA" id="ARBA00049091"/>
    </source>
</evidence>
<dbReference type="InterPro" id="IPR013766">
    <property type="entry name" value="Thioredoxin_domain"/>
</dbReference>
<comment type="function">
    <text evidence="1">Thiol-specific peroxidase that catalyzes the reduction of hydrogen peroxide and organic hydroperoxides to water and alcohols, respectively. Plays a role in cell protection against oxidative stress by detoxifying peroxides and as sensor of hydrogen peroxide-mediated signaling events.</text>
</comment>
<evidence type="ECO:0000256" key="14">
    <source>
        <dbReference type="SAM" id="SignalP"/>
    </source>
</evidence>
<evidence type="ECO:0000256" key="5">
    <source>
        <dbReference type="ARBA" id="ARBA00022862"/>
    </source>
</evidence>
<dbReference type="GO" id="GO:0005737">
    <property type="term" value="C:cytoplasm"/>
    <property type="evidence" value="ECO:0007669"/>
    <property type="project" value="TreeGrafter"/>
</dbReference>
<comment type="subunit">
    <text evidence="2">Monomer.</text>
</comment>
<evidence type="ECO:0000256" key="10">
    <source>
        <dbReference type="ARBA" id="ARBA00038489"/>
    </source>
</evidence>
<dbReference type="PANTHER" id="PTHR42801">
    <property type="entry name" value="THIOREDOXIN-DEPENDENT PEROXIDE REDUCTASE"/>
    <property type="match status" value="1"/>
</dbReference>
<evidence type="ECO:0000256" key="3">
    <source>
        <dbReference type="ARBA" id="ARBA00013017"/>
    </source>
</evidence>
<organism evidence="16 17">
    <name type="scientific">Granulicella rosea</name>
    <dbReference type="NCBI Taxonomy" id="474952"/>
    <lineage>
        <taxon>Bacteria</taxon>
        <taxon>Pseudomonadati</taxon>
        <taxon>Acidobacteriota</taxon>
        <taxon>Terriglobia</taxon>
        <taxon>Terriglobales</taxon>
        <taxon>Acidobacteriaceae</taxon>
        <taxon>Granulicella</taxon>
    </lineage>
</organism>
<feature type="chain" id="PRO_5012963912" description="thioredoxin-dependent peroxiredoxin" evidence="14">
    <location>
        <begin position="26"/>
        <end position="189"/>
    </location>
</feature>
<feature type="domain" description="Thioredoxin" evidence="15">
    <location>
        <begin position="34"/>
        <end position="189"/>
    </location>
</feature>
<dbReference type="Pfam" id="PF00578">
    <property type="entry name" value="AhpC-TSA"/>
    <property type="match status" value="1"/>
</dbReference>
<keyword evidence="14" id="KW-0732">Signal</keyword>
<dbReference type="InterPro" id="IPR036249">
    <property type="entry name" value="Thioredoxin-like_sf"/>
</dbReference>
<dbReference type="PROSITE" id="PS51352">
    <property type="entry name" value="THIOREDOXIN_2"/>
    <property type="match status" value="1"/>
</dbReference>
<keyword evidence="6" id="KW-0560">Oxidoreductase</keyword>
<dbReference type="PANTHER" id="PTHR42801:SF4">
    <property type="entry name" value="AHPC_TSA FAMILY PROTEIN"/>
    <property type="match status" value="1"/>
</dbReference>
<dbReference type="PIRSF" id="PIRSF000239">
    <property type="entry name" value="AHPC"/>
    <property type="match status" value="1"/>
</dbReference>
<evidence type="ECO:0000256" key="4">
    <source>
        <dbReference type="ARBA" id="ARBA00022559"/>
    </source>
</evidence>
<evidence type="ECO:0000256" key="6">
    <source>
        <dbReference type="ARBA" id="ARBA00023002"/>
    </source>
</evidence>
<accession>A0A239D4N6</accession>
<evidence type="ECO:0000259" key="15">
    <source>
        <dbReference type="PROSITE" id="PS51352"/>
    </source>
</evidence>
<comment type="similarity">
    <text evidence="10">Belongs to the peroxiredoxin family. BCP/PrxQ subfamily.</text>
</comment>
<dbReference type="GO" id="GO:0045454">
    <property type="term" value="P:cell redox homeostasis"/>
    <property type="evidence" value="ECO:0007669"/>
    <property type="project" value="TreeGrafter"/>
</dbReference>
<evidence type="ECO:0000313" key="16">
    <source>
        <dbReference type="EMBL" id="SNS26794.1"/>
    </source>
</evidence>
<dbReference type="Proteomes" id="UP000198356">
    <property type="component" value="Unassembled WGS sequence"/>
</dbReference>
<dbReference type="EC" id="1.11.1.24" evidence="3"/>
<dbReference type="FunFam" id="3.40.30.10:FF:000007">
    <property type="entry name" value="Thioredoxin-dependent thiol peroxidase"/>
    <property type="match status" value="1"/>
</dbReference>
<proteinExistence type="inferred from homology"/>